<gene>
    <name evidence="2" type="ORF">VNI00_010371</name>
</gene>
<name>A0AAW0CJG4_9AGAR</name>
<evidence type="ECO:0000256" key="1">
    <source>
        <dbReference type="SAM" id="MobiDB-lite"/>
    </source>
</evidence>
<reference evidence="2 3" key="1">
    <citation type="submission" date="2024-01" db="EMBL/GenBank/DDBJ databases">
        <title>A draft genome for a cacao thread blight-causing isolate of Paramarasmius palmivorus.</title>
        <authorList>
            <person name="Baruah I.K."/>
            <person name="Bukari Y."/>
            <person name="Amoako-Attah I."/>
            <person name="Meinhardt L.W."/>
            <person name="Bailey B.A."/>
            <person name="Cohen S.P."/>
        </authorList>
    </citation>
    <scope>NUCLEOTIDE SEQUENCE [LARGE SCALE GENOMIC DNA]</scope>
    <source>
        <strain evidence="2 3">GH-12</strain>
    </source>
</reference>
<protein>
    <submittedName>
        <fullName evidence="2">Uncharacterized protein</fullName>
    </submittedName>
</protein>
<proteinExistence type="predicted"/>
<keyword evidence="3" id="KW-1185">Reference proteome</keyword>
<feature type="region of interest" description="Disordered" evidence="1">
    <location>
        <begin position="1"/>
        <end position="25"/>
    </location>
</feature>
<comment type="caution">
    <text evidence="2">The sequence shown here is derived from an EMBL/GenBank/DDBJ whole genome shotgun (WGS) entry which is preliminary data.</text>
</comment>
<organism evidence="2 3">
    <name type="scientific">Paramarasmius palmivorus</name>
    <dbReference type="NCBI Taxonomy" id="297713"/>
    <lineage>
        <taxon>Eukaryota</taxon>
        <taxon>Fungi</taxon>
        <taxon>Dikarya</taxon>
        <taxon>Basidiomycota</taxon>
        <taxon>Agaricomycotina</taxon>
        <taxon>Agaricomycetes</taxon>
        <taxon>Agaricomycetidae</taxon>
        <taxon>Agaricales</taxon>
        <taxon>Marasmiineae</taxon>
        <taxon>Marasmiaceae</taxon>
        <taxon>Paramarasmius</taxon>
    </lineage>
</organism>
<dbReference type="AlphaFoldDB" id="A0AAW0CJG4"/>
<dbReference type="EMBL" id="JAYKXP010000041">
    <property type="protein sequence ID" value="KAK7038979.1"/>
    <property type="molecule type" value="Genomic_DNA"/>
</dbReference>
<evidence type="ECO:0000313" key="3">
    <source>
        <dbReference type="Proteomes" id="UP001383192"/>
    </source>
</evidence>
<accession>A0AAW0CJG4</accession>
<dbReference type="Proteomes" id="UP001383192">
    <property type="component" value="Unassembled WGS sequence"/>
</dbReference>
<evidence type="ECO:0000313" key="2">
    <source>
        <dbReference type="EMBL" id="KAK7038979.1"/>
    </source>
</evidence>
<sequence length="441" mass="52055">MTRRDMAVQTAPLHPAKEPNLPQAFEDDPEDVALQQESLQLIREWNKTLKMSIIKQSGPWELKDLPVQYRPPIPSLRRYHTPPVFILGIPLTEEDILEISRRLGRYEESLTKTRVSRYNFLLRIVLEHAAEVCEIKKYMRTVDWRVYYCKEKDAEASLFLCIARSYDPRGFRDLRELARRFNGAFPYLNKQPMWYLDALENDLEEEDWSITDIPGLSVQTTLARELDSVQDSEYDHEDIVRQEKALELIREWNKTLKMSIIKQSGPWELKDLPAQYRPPIPSLRHHHSPPFFIFGIPLTPEEIFEINRRLGTYEESLGMNFVSQNHFLRRAVQQRAEEVCEIEKYMRTVDWRKYYCKEEDAEASLFLCIARSYDPRGFRDLRELARKFDGAFPYLNKRPMWYLDALENDLEEEDWSITGIPGLCKSESNIAVGLELPHTSF</sequence>